<dbReference type="PROSITE" id="PS51257">
    <property type="entry name" value="PROKAR_LIPOPROTEIN"/>
    <property type="match status" value="1"/>
</dbReference>
<accession>A0A2L0F3F6</accession>
<evidence type="ECO:0000313" key="3">
    <source>
        <dbReference type="EMBL" id="AUX46067.1"/>
    </source>
</evidence>
<dbReference type="OrthoDB" id="1492085at2"/>
<feature type="compositionally biased region" description="Basic and acidic residues" evidence="1">
    <location>
        <begin position="54"/>
        <end position="65"/>
    </location>
</feature>
<feature type="signal peptide" evidence="2">
    <location>
        <begin position="1"/>
        <end position="27"/>
    </location>
</feature>
<dbReference type="EMBL" id="CP012673">
    <property type="protein sequence ID" value="AUX46067.1"/>
    <property type="molecule type" value="Genomic_DNA"/>
</dbReference>
<feature type="chain" id="PRO_5014940735" description="CotH protein" evidence="2">
    <location>
        <begin position="28"/>
        <end position="597"/>
    </location>
</feature>
<evidence type="ECO:0000256" key="2">
    <source>
        <dbReference type="SAM" id="SignalP"/>
    </source>
</evidence>
<gene>
    <name evidence="3" type="ORF">SOCE26_075700</name>
</gene>
<reference evidence="3 4" key="1">
    <citation type="submission" date="2015-09" db="EMBL/GenBank/DDBJ databases">
        <title>Sorangium comparison.</title>
        <authorList>
            <person name="Zaburannyi N."/>
            <person name="Bunk B."/>
            <person name="Overmann J."/>
            <person name="Mueller R."/>
        </authorList>
    </citation>
    <scope>NUCLEOTIDE SEQUENCE [LARGE SCALE GENOMIC DNA]</scope>
    <source>
        <strain evidence="3 4">So ce26</strain>
    </source>
</reference>
<keyword evidence="2" id="KW-0732">Signal</keyword>
<proteinExistence type="predicted"/>
<name>A0A2L0F3F6_SORCE</name>
<sequence length="597" mass="65834">MLKAPPSCALPLLPLLPLLALLGAACSDGVRRFPLRDPLWRDADLTPVSVPCKPDPEAPKDDPQHRLCTPEPYVSSFAWDAANNTMFRPVSQFFAVNPGGESVNVNSVDEVPDSSWFTNRIGKKPMSAEELVRGPCGDKTLDPEAPDGSWVIDMGKPNGANPGFRVNVEGVGKFMLKADPAEQPERATGATSIAARFYHAAGFWAPCDSVVYLRPSVLKLSPGLKVTDNSGISRPFDQAALDALLAKASRRGDRVRMVASRWLPGRAIGPFQYEGTRDDDPNDVIPHQDRRDLRGGRLLAAWLNHFDSREQNSMDVWLAEDEDDKDSSPGHVRHYYIDLGDCFGSEWEWEEISRRLGHAYYFDAEYALLDFVTFGVVERPWDRAARDPQGDIFGFFSDRDFRPELWRGGYPNPAFMRMTELDGAWAARTLARFTPELVEAAVRAGDFTAPRHTTFLVDKLLQRHRAIMARYLTRLSPIADVALAAPAELCGVDLARRTGVARAQDLRYTAAIYAGEALSPRPGPAVRPSPDGRVCVSLPHIAADAGAPDDAPSRYVIVDLLNGHAPGPLRAHLYDLGPRRGYKLVGLERPDDPSPPN</sequence>
<evidence type="ECO:0000313" key="4">
    <source>
        <dbReference type="Proteomes" id="UP000238348"/>
    </source>
</evidence>
<organism evidence="3 4">
    <name type="scientific">Sorangium cellulosum</name>
    <name type="common">Polyangium cellulosum</name>
    <dbReference type="NCBI Taxonomy" id="56"/>
    <lineage>
        <taxon>Bacteria</taxon>
        <taxon>Pseudomonadati</taxon>
        <taxon>Myxococcota</taxon>
        <taxon>Polyangia</taxon>
        <taxon>Polyangiales</taxon>
        <taxon>Polyangiaceae</taxon>
        <taxon>Sorangium</taxon>
    </lineage>
</organism>
<dbReference type="RefSeq" id="WP_104984343.1">
    <property type="nucleotide sequence ID" value="NZ_CP012673.1"/>
</dbReference>
<protein>
    <recommendedName>
        <fullName evidence="5">CotH protein</fullName>
    </recommendedName>
</protein>
<evidence type="ECO:0000256" key="1">
    <source>
        <dbReference type="SAM" id="MobiDB-lite"/>
    </source>
</evidence>
<dbReference type="Proteomes" id="UP000238348">
    <property type="component" value="Chromosome"/>
</dbReference>
<evidence type="ECO:0008006" key="5">
    <source>
        <dbReference type="Google" id="ProtNLM"/>
    </source>
</evidence>
<feature type="region of interest" description="Disordered" evidence="1">
    <location>
        <begin position="46"/>
        <end position="67"/>
    </location>
</feature>
<dbReference type="AlphaFoldDB" id="A0A2L0F3F6"/>